<dbReference type="EMBL" id="AFZZ01000036">
    <property type="protein sequence ID" value="EHJ41930.1"/>
    <property type="molecule type" value="Genomic_DNA"/>
</dbReference>
<evidence type="ECO:0000313" key="2">
    <source>
        <dbReference type="EMBL" id="EHJ41930.1"/>
    </source>
</evidence>
<dbReference type="Pfam" id="PF16138">
    <property type="entry name" value="DUF4846"/>
    <property type="match status" value="1"/>
</dbReference>
<protein>
    <recommendedName>
        <fullName evidence="4">DUF4846 domain-containing protein</fullName>
    </recommendedName>
</protein>
<evidence type="ECO:0008006" key="4">
    <source>
        <dbReference type="Google" id="ProtNLM"/>
    </source>
</evidence>
<dbReference type="InterPro" id="IPR032315">
    <property type="entry name" value="DUF4846"/>
</dbReference>
<organism evidence="2 3">
    <name type="scientific">Leyella stercorea DSM 18206</name>
    <dbReference type="NCBI Taxonomy" id="1002367"/>
    <lineage>
        <taxon>Bacteria</taxon>
        <taxon>Pseudomonadati</taxon>
        <taxon>Bacteroidota</taxon>
        <taxon>Bacteroidia</taxon>
        <taxon>Bacteroidales</taxon>
        <taxon>Prevotellaceae</taxon>
        <taxon>Leyella</taxon>
    </lineage>
</organism>
<keyword evidence="1" id="KW-0732">Signal</keyword>
<feature type="chain" id="PRO_5003485229" description="DUF4846 domain-containing protein" evidence="1">
    <location>
        <begin position="19"/>
        <end position="238"/>
    </location>
</feature>
<sequence length="238" mass="27695">MLRYLFLLCAFIANISFAQTWENYIKYFPRKSSTVVRDYKGNILKTHSLGVLDVRINSVQQCADAAIRLRAEYFYSRKEYTKIEFRLTNGVIVCFDDWAKGYRLHKSSKCITFSQKNGRKGYDRANFEKYLFEVMMYAGSASLYQELNSTNKLPKIGDLLIIPGYPGHVVIIIDKKTVKGINYYLFANSWMPAQDIEIISGKNPKCRNFGNYTPILSTNDKIYINGYLFNIKTHLRTW</sequence>
<dbReference type="GeneID" id="78338409"/>
<dbReference type="PATRIC" id="fig|1002367.3.peg.201"/>
<dbReference type="HOGENOM" id="CLU_066824_2_0_10"/>
<feature type="signal peptide" evidence="1">
    <location>
        <begin position="1"/>
        <end position="18"/>
    </location>
</feature>
<dbReference type="eggNOG" id="ENOG502Z85F">
    <property type="taxonomic scope" value="Bacteria"/>
</dbReference>
<evidence type="ECO:0000256" key="1">
    <source>
        <dbReference type="SAM" id="SignalP"/>
    </source>
</evidence>
<accession>G6AUG8</accession>
<proteinExistence type="predicted"/>
<gene>
    <name evidence="2" type="ORF">HMPREF0673_00253</name>
</gene>
<comment type="caution">
    <text evidence="2">The sequence shown here is derived from an EMBL/GenBank/DDBJ whole genome shotgun (WGS) entry which is preliminary data.</text>
</comment>
<dbReference type="Proteomes" id="UP000004407">
    <property type="component" value="Unassembled WGS sequence"/>
</dbReference>
<name>G6AUG8_9BACT</name>
<reference evidence="2 3" key="1">
    <citation type="submission" date="2011-08" db="EMBL/GenBank/DDBJ databases">
        <authorList>
            <person name="Weinstock G."/>
            <person name="Sodergren E."/>
            <person name="Clifton S."/>
            <person name="Fulton L."/>
            <person name="Fulton B."/>
            <person name="Courtney L."/>
            <person name="Fronick C."/>
            <person name="Harrison M."/>
            <person name="Strong C."/>
            <person name="Farmer C."/>
            <person name="Delahaunty K."/>
            <person name="Markovic C."/>
            <person name="Hall O."/>
            <person name="Minx P."/>
            <person name="Tomlinson C."/>
            <person name="Mitreva M."/>
            <person name="Hou S."/>
            <person name="Chen J."/>
            <person name="Wollam A."/>
            <person name="Pepin K.H."/>
            <person name="Johnson M."/>
            <person name="Bhonagiri V."/>
            <person name="Zhang X."/>
            <person name="Suruliraj S."/>
            <person name="Warren W."/>
            <person name="Chinwalla A."/>
            <person name="Mardis E.R."/>
            <person name="Wilson R.K."/>
        </authorList>
    </citation>
    <scope>NUCLEOTIDE SEQUENCE [LARGE SCALE GENOMIC DNA]</scope>
    <source>
        <strain evidence="2 3">DSM 18206</strain>
    </source>
</reference>
<dbReference type="RefSeq" id="WP_007897019.1">
    <property type="nucleotide sequence ID" value="NZ_JH379360.1"/>
</dbReference>
<dbReference type="AlphaFoldDB" id="G6AUG8"/>
<evidence type="ECO:0000313" key="3">
    <source>
        <dbReference type="Proteomes" id="UP000004407"/>
    </source>
</evidence>